<evidence type="ECO:0000313" key="4">
    <source>
        <dbReference type="Proteomes" id="UP000663848"/>
    </source>
</evidence>
<evidence type="ECO:0000313" key="1">
    <source>
        <dbReference type="EMBL" id="CAF4607822.1"/>
    </source>
</evidence>
<dbReference type="Proteomes" id="UP000663838">
    <property type="component" value="Unassembled WGS sequence"/>
</dbReference>
<dbReference type="Proteomes" id="UP000663862">
    <property type="component" value="Unassembled WGS sequence"/>
</dbReference>
<name>A0A821QVS4_9BILA</name>
<accession>A0A821QVS4</accession>
<dbReference type="SUPFAM" id="SSF101898">
    <property type="entry name" value="NHL repeat"/>
    <property type="match status" value="1"/>
</dbReference>
<dbReference type="Proteomes" id="UP000663848">
    <property type="component" value="Unassembled WGS sequence"/>
</dbReference>
<comment type="caution">
    <text evidence="3">The sequence shown here is derived from an EMBL/GenBank/DDBJ whole genome shotgun (WGS) entry which is preliminary data.</text>
</comment>
<organism evidence="3 4">
    <name type="scientific">Rotaria socialis</name>
    <dbReference type="NCBI Taxonomy" id="392032"/>
    <lineage>
        <taxon>Eukaryota</taxon>
        <taxon>Metazoa</taxon>
        <taxon>Spiralia</taxon>
        <taxon>Gnathifera</taxon>
        <taxon>Rotifera</taxon>
        <taxon>Eurotatoria</taxon>
        <taxon>Bdelloidea</taxon>
        <taxon>Philodinida</taxon>
        <taxon>Philodinidae</taxon>
        <taxon>Rotaria</taxon>
    </lineage>
</organism>
<sequence length="370" mass="40635">MRLHKGEAQLTGIKITKFCCETCPLTTPTVTTLQSTPPVPSIPLCSINATWKREGVTVAGFFNSTADSSLSGLYYPEDFVVDPVGNLYILDFLNRRILYWPTNSTEGRSIAGTRVSDAEPNQLRSPHEILCLSLSSFRVVSKGRLYTFDSSVLSIVWFPLNISGGSPNRTIVKQCNPDGTNITLSSIVIAFDGVRKLFYITGYENPSLIIIMNITDDCMVMITKSTFTLTNGLMLEHPCSILVDETSGSFYVLDMALKIMAKYSFGSTTGTIIISGLLNNMDSTGYGSCGKMGFDSSGQLYMTDSGQFRVVQLVNDKGGMRTVAGMGFAGNSNKRLQYPKHFGFDAHHNLYVSDSPNHRVQRFDLLNNGC</sequence>
<dbReference type="Gene3D" id="2.40.10.500">
    <property type="match status" value="1"/>
</dbReference>
<dbReference type="InterPro" id="IPR011042">
    <property type="entry name" value="6-blade_b-propeller_TolB-like"/>
</dbReference>
<gene>
    <name evidence="3" type="ORF">QYT958_LOCUS25883</name>
    <name evidence="2" type="ORF">TOA249_LOCUS13849</name>
    <name evidence="1" type="ORF">TSG867_LOCUS28241</name>
</gene>
<evidence type="ECO:0000313" key="2">
    <source>
        <dbReference type="EMBL" id="CAF4648936.1"/>
    </source>
</evidence>
<dbReference type="EMBL" id="CAJOBQ010003483">
    <property type="protein sequence ID" value="CAF4607822.1"/>
    <property type="molecule type" value="Genomic_DNA"/>
</dbReference>
<evidence type="ECO:0000313" key="3">
    <source>
        <dbReference type="EMBL" id="CAF4833036.1"/>
    </source>
</evidence>
<dbReference type="AlphaFoldDB" id="A0A821QVS4"/>
<reference evidence="3" key="1">
    <citation type="submission" date="2021-02" db="EMBL/GenBank/DDBJ databases">
        <authorList>
            <person name="Nowell W R."/>
        </authorList>
    </citation>
    <scope>NUCLEOTIDE SEQUENCE</scope>
</reference>
<dbReference type="EMBL" id="CAJOBR010005975">
    <property type="protein sequence ID" value="CAF4833036.1"/>
    <property type="molecule type" value="Genomic_DNA"/>
</dbReference>
<dbReference type="Gene3D" id="2.120.10.30">
    <property type="entry name" value="TolB, C-terminal domain"/>
    <property type="match status" value="2"/>
</dbReference>
<dbReference type="EMBL" id="CAJOBS010000834">
    <property type="protein sequence ID" value="CAF4648936.1"/>
    <property type="molecule type" value="Genomic_DNA"/>
</dbReference>
<proteinExistence type="predicted"/>
<protein>
    <submittedName>
        <fullName evidence="3">Uncharacterized protein</fullName>
    </submittedName>
</protein>